<keyword evidence="7 14" id="KW-0347">Helicase</keyword>
<evidence type="ECO:0000256" key="14">
    <source>
        <dbReference type="HAMAP-Rule" id="MF_01452"/>
    </source>
</evidence>
<dbReference type="RefSeq" id="WP_161822926.1">
    <property type="nucleotide sequence ID" value="NZ_LSRS01000006.1"/>
</dbReference>
<feature type="binding site" evidence="14">
    <location>
        <position position="1152"/>
    </location>
    <ligand>
        <name>[4Fe-4S] cluster</name>
        <dbReference type="ChEBI" id="CHEBI:49883"/>
    </ligand>
</feature>
<dbReference type="Pfam" id="PF13361">
    <property type="entry name" value="UvrD_C"/>
    <property type="match status" value="1"/>
</dbReference>
<comment type="cofactor">
    <cofactor evidence="14">
        <name>Mg(2+)</name>
        <dbReference type="ChEBI" id="CHEBI:18420"/>
    </cofactor>
</comment>
<comment type="function">
    <text evidence="14">The heterodimer acts as both an ATP-dependent DNA helicase and an ATP-dependent, dual-direction single-stranded exonuclease. Recognizes the chi site generating a DNA molecule suitable for the initiation of homologous recombination. The AddB subunit has 5' -&gt; 3' nuclease activity but not helicase activity.</text>
</comment>
<evidence type="ECO:0000259" key="15">
    <source>
        <dbReference type="PROSITE" id="PS51217"/>
    </source>
</evidence>
<keyword evidence="12 14" id="KW-0238">DNA-binding</keyword>
<keyword evidence="4 14" id="KW-0547">Nucleotide-binding</keyword>
<proteinExistence type="inferred from homology"/>
<keyword evidence="17" id="KW-1185">Reference proteome</keyword>
<keyword evidence="11 14" id="KW-0411">Iron-sulfur</keyword>
<dbReference type="GO" id="GO:0003690">
    <property type="term" value="F:double-stranded DNA binding"/>
    <property type="evidence" value="ECO:0007669"/>
    <property type="project" value="UniProtKB-UniRule"/>
</dbReference>
<comment type="miscellaneous">
    <text evidence="14">Despite having conserved helicase domains, this subunit does not have helicase activity.</text>
</comment>
<evidence type="ECO:0000256" key="10">
    <source>
        <dbReference type="ARBA" id="ARBA00023004"/>
    </source>
</evidence>
<accession>A0A9D2WNH8</accession>
<feature type="binding site" evidence="14">
    <location>
        <position position="828"/>
    </location>
    <ligand>
        <name>[4Fe-4S] cluster</name>
        <dbReference type="ChEBI" id="CHEBI:49883"/>
    </ligand>
</feature>
<dbReference type="OrthoDB" id="9758506at2"/>
<reference evidence="16" key="1">
    <citation type="submission" date="2016-02" db="EMBL/GenBank/DDBJ databases">
        <title>Draft Genome Sequence of Sporotomaculum syntrophicum Strain FB, a Syntrophic Benzoate Degrader.</title>
        <authorList>
            <person name="Nobu M.K."/>
            <person name="Narihiro T."/>
            <person name="Qiu Y.-L."/>
            <person name="Ohashi A."/>
            <person name="Liu W.-T."/>
            <person name="Yuji S."/>
        </authorList>
    </citation>
    <scope>NUCLEOTIDE SEQUENCE</scope>
    <source>
        <strain evidence="16">FB</strain>
    </source>
</reference>
<dbReference type="GO" id="GO:0004386">
    <property type="term" value="F:helicase activity"/>
    <property type="evidence" value="ECO:0007669"/>
    <property type="project" value="UniProtKB-KW"/>
</dbReference>
<feature type="binding site" evidence="14">
    <location>
        <position position="1149"/>
    </location>
    <ligand>
        <name>[4Fe-4S] cluster</name>
        <dbReference type="ChEBI" id="CHEBI:49883"/>
    </ligand>
</feature>
<keyword evidence="1 14" id="KW-0004">4Fe-4S</keyword>
<dbReference type="InterPro" id="IPR014017">
    <property type="entry name" value="DNA_helicase_UvrD-like_C"/>
</dbReference>
<sequence length="1204" mass="135731">MYLRLIIGRAGAGKTTACLQEIGRELERKPLGTPLILLVPEQASFQIEHALTRVTSVGGFMRAQVLGFNRLAHRLLQEEGGVLRLPLGEMGKRMILRRLLEKKLDELRVFGRAARLPGFVDKLARALRELKAYRLTAEELEHCLTGLEQAGETGQLLDKLRDLQLILTEFTYFLQDRFIDPDDYLTLAAEKIVHSQWLSQANIWVDGFTGFTPQEYTVLEALLRHTTGISLTLCIDPGSAGRVLTETEPFYPVWETYNILVNMAQKVGLPVKLWHIAENENLPRFLSPQLAYLESAFFDYRTMIKPGKEARIACTARQKTALAPAATGAEPVLKTEECSAGAAQGIKVIAAADRRAEVEGMAREIINLCRSRGFRWREIVVLLRDVDLYSELIEAIFNDYGIPFFLDHKRTVLQHPLVELIRAALETVTENWAFDPIFRYLKTDLVPVSREEVDLLENYVLEHGIRGSRWYDNQPWSYHRRLTLEDDDEISAQVIQTLTQINCIRDVAVAALAHFYRVIQAGVTVADYTEALYGLLEQLEVPKQLEHWATQASEEGRLEEARKHEQIWGDLVTLLDEVVEALGEEGLALNQYTVILDAGLAALRLGLIPPGLDQVVVGSLDRSRSPQVRAAFLPGLNDGVLPARLTEEGIFTEIERERLLDSGLPLAPGVRRRVFDEQFIVYQALTRASEQLVLSYPLADGEGRALRPSPVVHRVREIFPDLVEGLWLQEPGAEQVTDLDFVARPGRCLTYLAGRLRDAGAGREINPLWWDVYNWFVRNKKDDPLFARVVGSLFYRNREERLPRALSRQLYGQPFKTGVSGLEKFRSCPFAHFLSNGLRLKDRAVFRLQAPGTGQFFHAALKLFAQRLQAEGLDWGKVEADRCRELAGEVVDTLAPRLQSEILLSSARHFYLTGRLKRIVQRSALVLAEHARRGRFRPVGLELAFGPGGDLPGVIFTLSGGGEMLLTGRIDRLDAAQTEEGNLYLRVIDYKSGATTINLSDIWHGLNLQLLTYLEVALEYSQQLLGSQGLPGAVLYFRIAEPLLQTDGTPLQSDETEQLLLKELKMKGLLLAESDLVRLMDSMAGIAPDILPVSIKKDGSFAARSSVLDREQFAMLRAYLRQQLISAGEDILAGVKEISPYRQGEFRYCRYCSYKPVCQFDLLLPDNSFRIITPEKDALIWLRIQQHLEANGDLVIERRADDND</sequence>
<name>A0A9D2WNH8_9FIRM</name>
<comment type="subunit">
    <text evidence="14">Heterodimer of AddA and AddB.</text>
</comment>
<evidence type="ECO:0000256" key="9">
    <source>
        <dbReference type="ARBA" id="ARBA00022840"/>
    </source>
</evidence>
<dbReference type="AlphaFoldDB" id="A0A9D2WNH8"/>
<keyword evidence="8 14" id="KW-0269">Exonuclease</keyword>
<feature type="domain" description="UvrD-like helicase C-terminal" evidence="15">
    <location>
        <begin position="315"/>
        <end position="625"/>
    </location>
</feature>
<dbReference type="GO" id="GO:0046872">
    <property type="term" value="F:metal ion binding"/>
    <property type="evidence" value="ECO:0007669"/>
    <property type="project" value="UniProtKB-KW"/>
</dbReference>
<dbReference type="Gene3D" id="3.90.320.10">
    <property type="match status" value="1"/>
</dbReference>
<evidence type="ECO:0000256" key="7">
    <source>
        <dbReference type="ARBA" id="ARBA00022806"/>
    </source>
</evidence>
<comment type="caution">
    <text evidence="16">The sequence shown here is derived from an EMBL/GenBank/DDBJ whole genome shotgun (WGS) entry which is preliminary data.</text>
</comment>
<keyword evidence="2 14" id="KW-0540">Nuclease</keyword>
<keyword evidence="10 14" id="KW-0408">Iron</keyword>
<dbReference type="GO" id="GO:0000724">
    <property type="term" value="P:double-strand break repair via homologous recombination"/>
    <property type="evidence" value="ECO:0007669"/>
    <property type="project" value="UniProtKB-UniRule"/>
</dbReference>
<evidence type="ECO:0000256" key="8">
    <source>
        <dbReference type="ARBA" id="ARBA00022839"/>
    </source>
</evidence>
<evidence type="ECO:0000256" key="4">
    <source>
        <dbReference type="ARBA" id="ARBA00022741"/>
    </source>
</evidence>
<evidence type="ECO:0000256" key="5">
    <source>
        <dbReference type="ARBA" id="ARBA00022763"/>
    </source>
</evidence>
<evidence type="ECO:0000256" key="6">
    <source>
        <dbReference type="ARBA" id="ARBA00022801"/>
    </source>
</evidence>
<evidence type="ECO:0000313" key="16">
    <source>
        <dbReference type="EMBL" id="KAF1084245.1"/>
    </source>
</evidence>
<dbReference type="Gene3D" id="3.40.50.300">
    <property type="entry name" value="P-loop containing nucleotide triphosphate hydrolases"/>
    <property type="match status" value="4"/>
</dbReference>
<evidence type="ECO:0000313" key="17">
    <source>
        <dbReference type="Proteomes" id="UP000798488"/>
    </source>
</evidence>
<dbReference type="EC" id="3.1.-.-" evidence="14"/>
<evidence type="ECO:0000256" key="12">
    <source>
        <dbReference type="ARBA" id="ARBA00023125"/>
    </source>
</evidence>
<protein>
    <recommendedName>
        <fullName evidence="14">ATP-dependent helicase/deoxyribonuclease subunit B</fullName>
        <ecNumber evidence="14">3.1.-.-</ecNumber>
    </recommendedName>
    <alternativeName>
        <fullName evidence="14">ATP-dependent helicase/nuclease subunit AddB</fullName>
    </alternativeName>
</protein>
<comment type="similarity">
    <text evidence="14">Belongs to the helicase family. AddB/RexB type 1 subfamily.</text>
</comment>
<dbReference type="Proteomes" id="UP000798488">
    <property type="component" value="Unassembled WGS sequence"/>
</dbReference>
<dbReference type="InterPro" id="IPR011604">
    <property type="entry name" value="PDDEXK-like_dom_sf"/>
</dbReference>
<organism evidence="16 17">
    <name type="scientific">Sporotomaculum syntrophicum</name>
    <dbReference type="NCBI Taxonomy" id="182264"/>
    <lineage>
        <taxon>Bacteria</taxon>
        <taxon>Bacillati</taxon>
        <taxon>Bacillota</taxon>
        <taxon>Clostridia</taxon>
        <taxon>Eubacteriales</taxon>
        <taxon>Desulfallaceae</taxon>
        <taxon>Sporotomaculum</taxon>
    </lineage>
</organism>
<dbReference type="GO" id="GO:0008409">
    <property type="term" value="F:5'-3' exonuclease activity"/>
    <property type="evidence" value="ECO:0007669"/>
    <property type="project" value="UniProtKB-UniRule"/>
</dbReference>
<feature type="binding site" evidence="14">
    <location>
        <position position="1158"/>
    </location>
    <ligand>
        <name>[4Fe-4S] cluster</name>
        <dbReference type="ChEBI" id="CHEBI:49883"/>
    </ligand>
</feature>
<dbReference type="Pfam" id="PF21445">
    <property type="entry name" value="ADDB_N"/>
    <property type="match status" value="1"/>
</dbReference>
<dbReference type="Gene3D" id="6.10.140.1030">
    <property type="match status" value="1"/>
</dbReference>
<dbReference type="NCBIfam" id="TIGR02773">
    <property type="entry name" value="addB_Gpos"/>
    <property type="match status" value="1"/>
</dbReference>
<dbReference type="InterPro" id="IPR038726">
    <property type="entry name" value="PDDEXK_AddAB-type"/>
</dbReference>
<evidence type="ECO:0000256" key="13">
    <source>
        <dbReference type="ARBA" id="ARBA00023204"/>
    </source>
</evidence>
<evidence type="ECO:0000256" key="2">
    <source>
        <dbReference type="ARBA" id="ARBA00022722"/>
    </source>
</evidence>
<dbReference type="Pfam" id="PF12705">
    <property type="entry name" value="PDDEXK_1"/>
    <property type="match status" value="1"/>
</dbReference>
<dbReference type="PROSITE" id="PS51217">
    <property type="entry name" value="UVRD_HELICASE_CTER"/>
    <property type="match status" value="1"/>
</dbReference>
<dbReference type="InterPro" id="IPR049035">
    <property type="entry name" value="ADDB_N"/>
</dbReference>
<comment type="cofactor">
    <cofactor evidence="14">
        <name>[4Fe-4S] cluster</name>
        <dbReference type="ChEBI" id="CHEBI:49883"/>
    </cofactor>
    <text evidence="14">Binds 1 [4Fe-4S] cluster.</text>
</comment>
<dbReference type="SUPFAM" id="SSF52540">
    <property type="entry name" value="P-loop containing nucleoside triphosphate hydrolases"/>
    <property type="match status" value="2"/>
</dbReference>
<gene>
    <name evidence="14 16" type="primary">addB</name>
    <name evidence="16" type="ORF">SPSYN_02649</name>
</gene>
<dbReference type="PANTHER" id="PTHR30591">
    <property type="entry name" value="RECBCD ENZYME SUBUNIT RECC"/>
    <property type="match status" value="1"/>
</dbReference>
<keyword evidence="6 14" id="KW-0378">Hydrolase</keyword>
<dbReference type="InterPro" id="IPR027417">
    <property type="entry name" value="P-loop_NTPase"/>
</dbReference>
<dbReference type="PANTHER" id="PTHR30591:SF1">
    <property type="entry name" value="RECBCD ENZYME SUBUNIT RECC"/>
    <property type="match status" value="1"/>
</dbReference>
<dbReference type="GO" id="GO:0005524">
    <property type="term" value="F:ATP binding"/>
    <property type="evidence" value="ECO:0007669"/>
    <property type="project" value="UniProtKB-UniRule"/>
</dbReference>
<dbReference type="InterPro" id="IPR014140">
    <property type="entry name" value="DNA_helicase_suAddB"/>
</dbReference>
<keyword evidence="3 14" id="KW-0479">Metal-binding</keyword>
<dbReference type="HAMAP" id="MF_01452">
    <property type="entry name" value="AddB_type1"/>
    <property type="match status" value="1"/>
</dbReference>
<evidence type="ECO:0000256" key="1">
    <source>
        <dbReference type="ARBA" id="ARBA00022485"/>
    </source>
</evidence>
<keyword evidence="5 14" id="KW-0227">DNA damage</keyword>
<keyword evidence="13 14" id="KW-0234">DNA repair</keyword>
<keyword evidence="9 14" id="KW-0067">ATP-binding</keyword>
<evidence type="ECO:0000256" key="11">
    <source>
        <dbReference type="ARBA" id="ARBA00023014"/>
    </source>
</evidence>
<evidence type="ECO:0000256" key="3">
    <source>
        <dbReference type="ARBA" id="ARBA00022723"/>
    </source>
</evidence>
<dbReference type="GO" id="GO:0051539">
    <property type="term" value="F:4 iron, 4 sulfur cluster binding"/>
    <property type="evidence" value="ECO:0007669"/>
    <property type="project" value="UniProtKB-KW"/>
</dbReference>
<dbReference type="EMBL" id="LSRS01000006">
    <property type="protein sequence ID" value="KAF1084245.1"/>
    <property type="molecule type" value="Genomic_DNA"/>
</dbReference>